<dbReference type="Pfam" id="PF00072">
    <property type="entry name" value="Response_reg"/>
    <property type="match status" value="1"/>
</dbReference>
<name>A0ABX7L3Y9_9BACL</name>
<dbReference type="PANTHER" id="PTHR43228:SF1">
    <property type="entry name" value="TWO-COMPONENT RESPONSE REGULATOR ARR22"/>
    <property type="match status" value="1"/>
</dbReference>
<gene>
    <name evidence="3" type="ORF">JRJ22_14200</name>
</gene>
<evidence type="ECO:0000313" key="3">
    <source>
        <dbReference type="EMBL" id="QSF42485.1"/>
    </source>
</evidence>
<keyword evidence="1" id="KW-0597">Phosphoprotein</keyword>
<accession>A0ABX7L3Y9</accession>
<dbReference type="InterPro" id="IPR011006">
    <property type="entry name" value="CheY-like_superfamily"/>
</dbReference>
<dbReference type="Gene3D" id="3.40.50.2300">
    <property type="match status" value="1"/>
</dbReference>
<dbReference type="InterPro" id="IPR001789">
    <property type="entry name" value="Sig_transdc_resp-reg_receiver"/>
</dbReference>
<keyword evidence="4" id="KW-1185">Reference proteome</keyword>
<evidence type="ECO:0000259" key="2">
    <source>
        <dbReference type="PROSITE" id="PS50110"/>
    </source>
</evidence>
<evidence type="ECO:0000256" key="1">
    <source>
        <dbReference type="PROSITE-ProRule" id="PRU00169"/>
    </source>
</evidence>
<feature type="domain" description="Response regulatory" evidence="2">
    <location>
        <begin position="5"/>
        <end position="65"/>
    </location>
</feature>
<protein>
    <submittedName>
        <fullName evidence="3">Response regulator</fullName>
    </submittedName>
</protein>
<dbReference type="PROSITE" id="PS50110">
    <property type="entry name" value="RESPONSE_REGULATORY"/>
    <property type="match status" value="1"/>
</dbReference>
<dbReference type="Proteomes" id="UP000663452">
    <property type="component" value="Chromosome"/>
</dbReference>
<dbReference type="SUPFAM" id="SSF52172">
    <property type="entry name" value="CheY-like"/>
    <property type="match status" value="1"/>
</dbReference>
<evidence type="ECO:0000313" key="4">
    <source>
        <dbReference type="Proteomes" id="UP000663452"/>
    </source>
</evidence>
<dbReference type="RefSeq" id="WP_206100183.1">
    <property type="nucleotide sequence ID" value="NZ_CP070969.1"/>
</dbReference>
<sequence length="65" mass="7260">MTEPHLLIADDEAVLRFLISETLENEGYTITEASDGKEAIQVINETSFDLVILDYMMPEVTGIDV</sequence>
<proteinExistence type="predicted"/>
<organism evidence="3 4">
    <name type="scientific">Paenibacillus tianjinensis</name>
    <dbReference type="NCBI Taxonomy" id="2810347"/>
    <lineage>
        <taxon>Bacteria</taxon>
        <taxon>Bacillati</taxon>
        <taxon>Bacillota</taxon>
        <taxon>Bacilli</taxon>
        <taxon>Bacillales</taxon>
        <taxon>Paenibacillaceae</taxon>
        <taxon>Paenibacillus</taxon>
    </lineage>
</organism>
<reference evidence="3 4" key="1">
    <citation type="submission" date="2021-02" db="EMBL/GenBank/DDBJ databases">
        <title>Paenibacillus tianjinensis sp. nov.</title>
        <authorList>
            <person name="Liu H."/>
        </authorList>
    </citation>
    <scope>NUCLEOTIDE SEQUENCE [LARGE SCALE GENOMIC DNA]</scope>
    <source>
        <strain evidence="3 4">TB2019</strain>
    </source>
</reference>
<dbReference type="PANTHER" id="PTHR43228">
    <property type="entry name" value="TWO-COMPONENT RESPONSE REGULATOR"/>
    <property type="match status" value="1"/>
</dbReference>
<feature type="modified residue" description="4-aspartylphosphate" evidence="1">
    <location>
        <position position="54"/>
    </location>
</feature>
<dbReference type="EMBL" id="CP070969">
    <property type="protein sequence ID" value="QSF42485.1"/>
    <property type="molecule type" value="Genomic_DNA"/>
</dbReference>
<dbReference type="InterPro" id="IPR052048">
    <property type="entry name" value="ST_Response_Regulator"/>
</dbReference>